<sequence length="517" mass="58372">MHIQDVMLIRGQKHNLTVDEIKRILIEYGAISSEYSFDPTPPNYNIKTFASYTNESVKGSHAMTLIGWDDNFSKSNFYRTPPGDGAWIYKNSYGSDKNYDDKGYIYVSYYDADVLADDSSFVVLFENIENYTTNYQTDFGGKLNLLNSTSDYSYKNTYQARENELISAVGTYLNDENEEYTLEIYVNGELKLMQTGLTPFYGYHTIKLNQEIPVRTGDNFTAVMKAHSIPIIEDARMNFKENISFADYGNGWVDLAKERKTTTLKVYTKDLVLYTEDLVKIYKNESKFLALTDCINETVCFEINGITYNRTTDDKGIARIAINLNPGNYTIKTTFNGTTVENNIEVLPTLIADNLVKYYKNESQFYISLIDGEGNPVSQVNITMNINGVFYNRLTNENGTAKLNINLEPGEYILTAADPLTGLQMSYSITALPVLTGKDLEMFYKDGSKFEAKLVDGTGKALSGESITFNINGVFYNRTTDENGIARLNINLMAGEYIITSMYSNNARISNKITISS</sequence>
<gene>
    <name evidence="2" type="ORF">E7Z73_05145</name>
</gene>
<name>A0A8T3VBL1_9EURY</name>
<protein>
    <recommendedName>
        <fullName evidence="1">Lectin-like domain-containing protein</fullName>
    </recommendedName>
</protein>
<evidence type="ECO:0000259" key="1">
    <source>
        <dbReference type="Pfam" id="PF18560"/>
    </source>
</evidence>
<dbReference type="AlphaFoldDB" id="A0A8T3VBL1"/>
<dbReference type="Pfam" id="PF18560">
    <property type="entry name" value="Lectin_like"/>
    <property type="match status" value="1"/>
</dbReference>
<reference evidence="2" key="1">
    <citation type="submission" date="2019-04" db="EMBL/GenBank/DDBJ databases">
        <title>Evolution of Biomass-Degrading Anaerobic Consortia Revealed by Metagenomics.</title>
        <authorList>
            <person name="Peng X."/>
        </authorList>
    </citation>
    <scope>NUCLEOTIDE SEQUENCE</scope>
    <source>
        <strain evidence="2">SIG12</strain>
    </source>
</reference>
<dbReference type="EMBL" id="SUTE01000039">
    <property type="protein sequence ID" value="MBE6505117.1"/>
    <property type="molecule type" value="Genomic_DNA"/>
</dbReference>
<feature type="domain" description="Lectin-like" evidence="1">
    <location>
        <begin position="135"/>
        <end position="268"/>
    </location>
</feature>
<dbReference type="Proteomes" id="UP000762703">
    <property type="component" value="Unassembled WGS sequence"/>
</dbReference>
<dbReference type="InterPro" id="IPR038765">
    <property type="entry name" value="Papain-like_cys_pep_sf"/>
</dbReference>
<dbReference type="SUPFAM" id="SSF54001">
    <property type="entry name" value="Cysteine proteinases"/>
    <property type="match status" value="1"/>
</dbReference>
<proteinExistence type="predicted"/>
<dbReference type="RefSeq" id="WP_303736761.1">
    <property type="nucleotide sequence ID" value="NZ_SUTE01000039.1"/>
</dbReference>
<comment type="caution">
    <text evidence="2">The sequence shown here is derived from an EMBL/GenBank/DDBJ whole genome shotgun (WGS) entry which is preliminary data.</text>
</comment>
<evidence type="ECO:0000313" key="3">
    <source>
        <dbReference type="Proteomes" id="UP000762703"/>
    </source>
</evidence>
<dbReference type="InterPro" id="IPR025660">
    <property type="entry name" value="Pept_his_AS"/>
</dbReference>
<dbReference type="Gene3D" id="3.90.70.10">
    <property type="entry name" value="Cysteine proteinases"/>
    <property type="match status" value="1"/>
</dbReference>
<accession>A0A8T3VBL1</accession>
<dbReference type="InterPro" id="IPR040528">
    <property type="entry name" value="Lectin-like"/>
</dbReference>
<organism evidence="2 3">
    <name type="scientific">Methanobrevibacter millerae</name>
    <dbReference type="NCBI Taxonomy" id="230361"/>
    <lineage>
        <taxon>Archaea</taxon>
        <taxon>Methanobacteriati</taxon>
        <taxon>Methanobacteriota</taxon>
        <taxon>Methanomada group</taxon>
        <taxon>Methanobacteria</taxon>
        <taxon>Methanobacteriales</taxon>
        <taxon>Methanobacteriaceae</taxon>
        <taxon>Methanobrevibacter</taxon>
    </lineage>
</organism>
<evidence type="ECO:0000313" key="2">
    <source>
        <dbReference type="EMBL" id="MBE6505117.1"/>
    </source>
</evidence>
<dbReference type="PROSITE" id="PS00639">
    <property type="entry name" value="THIOL_PROTEASE_HIS"/>
    <property type="match status" value="1"/>
</dbReference>